<proteinExistence type="predicted"/>
<feature type="compositionally biased region" description="Basic and acidic residues" evidence="1">
    <location>
        <begin position="32"/>
        <end position="49"/>
    </location>
</feature>
<dbReference type="EMBL" id="JAPMOS010000014">
    <property type="protein sequence ID" value="KAJ4460270.1"/>
    <property type="molecule type" value="Genomic_DNA"/>
</dbReference>
<evidence type="ECO:0000256" key="1">
    <source>
        <dbReference type="SAM" id="MobiDB-lite"/>
    </source>
</evidence>
<name>A0ABQ8UM69_9EUKA</name>
<feature type="compositionally biased region" description="Pro residues" evidence="1">
    <location>
        <begin position="52"/>
        <end position="70"/>
    </location>
</feature>
<feature type="region of interest" description="Disordered" evidence="1">
    <location>
        <begin position="1"/>
        <end position="104"/>
    </location>
</feature>
<feature type="compositionally biased region" description="Low complexity" evidence="1">
    <location>
        <begin position="74"/>
        <end position="91"/>
    </location>
</feature>
<reference evidence="2" key="1">
    <citation type="journal article" date="2022" name="bioRxiv">
        <title>Genomics of Preaxostyla Flagellates Illuminates Evolutionary Transitions and the Path Towards Mitochondrial Loss.</title>
        <authorList>
            <person name="Novak L.V.F."/>
            <person name="Treitli S.C."/>
            <person name="Pyrih J."/>
            <person name="Halakuc P."/>
            <person name="Pipaliya S.V."/>
            <person name="Vacek V."/>
            <person name="Brzon O."/>
            <person name="Soukal P."/>
            <person name="Eme L."/>
            <person name="Dacks J.B."/>
            <person name="Karnkowska A."/>
            <person name="Elias M."/>
            <person name="Hampl V."/>
        </authorList>
    </citation>
    <scope>NUCLEOTIDE SEQUENCE</scope>
    <source>
        <strain evidence="2">RCP-MX</strain>
    </source>
</reference>
<gene>
    <name evidence="2" type="ORF">PAPYR_3669</name>
</gene>
<comment type="caution">
    <text evidence="2">The sequence shown here is derived from an EMBL/GenBank/DDBJ whole genome shotgun (WGS) entry which is preliminary data.</text>
</comment>
<accession>A0ABQ8UM69</accession>
<protein>
    <submittedName>
        <fullName evidence="2">Uncharacterized protein</fullName>
    </submittedName>
</protein>
<keyword evidence="3" id="KW-1185">Reference proteome</keyword>
<dbReference type="Proteomes" id="UP001141327">
    <property type="component" value="Unassembled WGS sequence"/>
</dbReference>
<organism evidence="2 3">
    <name type="scientific">Paratrimastix pyriformis</name>
    <dbReference type="NCBI Taxonomy" id="342808"/>
    <lineage>
        <taxon>Eukaryota</taxon>
        <taxon>Metamonada</taxon>
        <taxon>Preaxostyla</taxon>
        <taxon>Paratrimastigidae</taxon>
        <taxon>Paratrimastix</taxon>
    </lineage>
</organism>
<evidence type="ECO:0000313" key="2">
    <source>
        <dbReference type="EMBL" id="KAJ4460270.1"/>
    </source>
</evidence>
<evidence type="ECO:0000313" key="3">
    <source>
        <dbReference type="Proteomes" id="UP001141327"/>
    </source>
</evidence>
<sequence>MSLAQRIADKLKKTQPGLLGSKRPPVEQSEDGGEKKPREDNQEHEEHAAHPLPTPPSPSSLPCPAEPAPVGPISTEAPSAPSSTSGTAAPPESNPHYQPPDQSTAIYFVDKADADKPKPKQVFFYDYGEGSSGIDGRWVWKKDTFTHQKQDVVVGHLEWRKSQFFRTYGNPASVKTDPRTCVEGSKRIEWELRRGGTRKKAFVSGVRTKMQLGRGVDVLAPHRPMGEESAE</sequence>